<protein>
    <submittedName>
        <fullName evidence="3">CpaF family protein</fullName>
    </submittedName>
</protein>
<evidence type="ECO:0000313" key="4">
    <source>
        <dbReference type="Proteomes" id="UP001370348"/>
    </source>
</evidence>
<evidence type="ECO:0000313" key="3">
    <source>
        <dbReference type="EMBL" id="WXB13353.1"/>
    </source>
</evidence>
<evidence type="ECO:0000256" key="1">
    <source>
        <dbReference type="ARBA" id="ARBA00006611"/>
    </source>
</evidence>
<dbReference type="RefSeq" id="WP_394822976.1">
    <property type="nucleotide sequence ID" value="NZ_CP089984.1"/>
</dbReference>
<dbReference type="SUPFAM" id="SSF52540">
    <property type="entry name" value="P-loop containing nucleoside triphosphate hydrolases"/>
    <property type="match status" value="1"/>
</dbReference>
<evidence type="ECO:0000259" key="2">
    <source>
        <dbReference type="Pfam" id="PF00437"/>
    </source>
</evidence>
<dbReference type="InterPro" id="IPR027417">
    <property type="entry name" value="P-loop_NTPase"/>
</dbReference>
<dbReference type="Gene3D" id="3.40.50.300">
    <property type="entry name" value="P-loop containing nucleotide triphosphate hydrolases"/>
    <property type="match status" value="1"/>
</dbReference>
<dbReference type="InterPro" id="IPR001482">
    <property type="entry name" value="T2SS/T4SS_dom"/>
</dbReference>
<feature type="domain" description="Bacterial type II secretion system protein E" evidence="2">
    <location>
        <begin position="16"/>
        <end position="292"/>
    </location>
</feature>
<dbReference type="PANTHER" id="PTHR30486:SF6">
    <property type="entry name" value="TYPE IV PILUS RETRACTATION ATPASE PILT"/>
    <property type="match status" value="1"/>
</dbReference>
<reference evidence="3 4" key="1">
    <citation type="submission" date="2021-12" db="EMBL/GenBank/DDBJ databases">
        <title>Discovery of the Pendulisporaceae a myxobacterial family with distinct sporulation behavior and unique specialized metabolism.</title>
        <authorList>
            <person name="Garcia R."/>
            <person name="Popoff A."/>
            <person name="Bader C.D."/>
            <person name="Loehr J."/>
            <person name="Walesch S."/>
            <person name="Walt C."/>
            <person name="Boldt J."/>
            <person name="Bunk B."/>
            <person name="Haeckl F.J.F.P.J."/>
            <person name="Gunesch A.P."/>
            <person name="Birkelbach J."/>
            <person name="Nuebel U."/>
            <person name="Pietschmann T."/>
            <person name="Bach T."/>
            <person name="Mueller R."/>
        </authorList>
    </citation>
    <scope>NUCLEOTIDE SEQUENCE [LARGE SCALE GENOMIC DNA]</scope>
    <source>
        <strain evidence="3 4">MSr11954</strain>
    </source>
</reference>
<dbReference type="Pfam" id="PF00437">
    <property type="entry name" value="T2SSE"/>
    <property type="match status" value="1"/>
</dbReference>
<gene>
    <name evidence="3" type="ORF">LZC94_36610</name>
</gene>
<comment type="similarity">
    <text evidence="1">Belongs to the GSP E family.</text>
</comment>
<dbReference type="Gene3D" id="3.30.450.90">
    <property type="match status" value="1"/>
</dbReference>
<dbReference type="InterPro" id="IPR050921">
    <property type="entry name" value="T4SS_GSP_E_ATPase"/>
</dbReference>
<proteinExistence type="inferred from homology"/>
<dbReference type="EMBL" id="CP089984">
    <property type="protein sequence ID" value="WXB13353.1"/>
    <property type="molecule type" value="Genomic_DNA"/>
</dbReference>
<sequence>MIPDEVFSGTLLEFFHPVRPYLEDPTVTEVMINGPGKIFIERRGRLERVAAKFPNPKALFSALRNAAQYVGKHADEERPLLEGRLPDGSRVAAVLPPAGPGGPYVAIRRFFREKLTVEKLIGFESITRDAAELIATLIACKQNVVIAGGTASGKTSLLNAVSAFIPEDERVVVIEDSQELQLQRDHVVTLEGRPADVKGRGEVTIRQLFRITLRMRPDRIVIGEIRGGEALDLVQAMTSGHGGCLTTLHATYPRDVLSRLETMAMMSDVSIPLVAMRAQIASAINVVVQVARLRDGSRKITHVSEIAGFDLAQGVYFVRDLYLRHVSGIDANGKVLSELLPTGILPSMLDHIRAQGYELPSEMYDAARALARSEGRSDT</sequence>
<accession>A0ABZ2LR29</accession>
<name>A0ABZ2LR29_9BACT</name>
<keyword evidence="4" id="KW-1185">Reference proteome</keyword>
<dbReference type="Proteomes" id="UP001370348">
    <property type="component" value="Chromosome"/>
</dbReference>
<dbReference type="PANTHER" id="PTHR30486">
    <property type="entry name" value="TWITCHING MOTILITY PROTEIN PILT"/>
    <property type="match status" value="1"/>
</dbReference>
<dbReference type="CDD" id="cd01130">
    <property type="entry name" value="VirB11-like_ATPase"/>
    <property type="match status" value="1"/>
</dbReference>
<organism evidence="3 4">
    <name type="scientific">Pendulispora albinea</name>
    <dbReference type="NCBI Taxonomy" id="2741071"/>
    <lineage>
        <taxon>Bacteria</taxon>
        <taxon>Pseudomonadati</taxon>
        <taxon>Myxococcota</taxon>
        <taxon>Myxococcia</taxon>
        <taxon>Myxococcales</taxon>
        <taxon>Sorangiineae</taxon>
        <taxon>Pendulisporaceae</taxon>
        <taxon>Pendulispora</taxon>
    </lineage>
</organism>